<accession>A0A7S2SFZ6</accession>
<evidence type="ECO:0000256" key="2">
    <source>
        <dbReference type="SAM" id="SignalP"/>
    </source>
</evidence>
<keyword evidence="1" id="KW-1133">Transmembrane helix</keyword>
<sequence>MRAIRFLITVCMLGSALGQVDSECACAGAESSAPIQLEVVQKAGKVQFKFWDRSTCEDGFNIVRYSPTNEQTAVAASFKYESIDAVDCPPGPYTPQQALQDDMRDLQIGKTYRYCVKAVGNIPTVVGWKPFASSSTCTTLDAVWESSIRACVAMSQDVSGMPVEFVGVKAVAKLKDTVVTKYATTGKDGCADIYFKLDMEHSSQLDPREPYQVSISYEKSEKISSSDQEEKLVAHQFLCNDGLRPCTEGEGSDTVMVKHLDFGISHKAQDTTVRPLSGRIVVADVNPDDPYASPLNGVEVCIERFSTSQRAMDGSGLSRVCSKTNQRGEFVLNAVPGMLITLDILYSDHEFEPIGQAAQNMVKNGLLVEAPEGYKNLDFKDVTKNTVTVQVAAGECNGVLGVSSLAARVNKVAYTFAPLKVSSNEMSFRLPAHHVELQVSEIQRGSSRLPPQQINKIESLQIDLRTANQTARFVHKGSVKYSVDFVGNQVRKYCSPSAKDLILDSLQEFTLQVHAWVDFGIDGVETCNRLSADHTMVIRNRFGLQPLQDTDDAEILKTMQAHGDERTIQAMMRCYPSCELVIPANKTAFISVQMMAGYPSIVKPFRKSMKFYMAKQELVVDGIVVGKRARSGAESVSIPEAKPIMVLRDPPGSKSYSSYERVSSTVEVQIDGHTAHSGYDTKSKTGGGVSVSVDVTVGGGIGAFTGLETTSADTEFTAGVSHKHGEVHTKEFVHNESTAKFTTTWSYATSQDMLGSGAIADVFVIPTLEVVFTTSDEVSMVGKTCQAQVQALNTFSLDSPENSPGLAFLSRLVLKYTFIPNLERDIKLAEEEPVKSDAVKAKIEAMKSALEHWNQVLEDDRKLLERAKNGELHSSLRNWANDQNLEVNVSGSIGVVPQGLQYNATKVTDDATNLTDYEHITFHGGGGDVSLTLDLNKHHETVKSRGAWGNRHVHTVNGGGIKTKIQVLVAVVNSEVSGAHDYDFKTEAFRNSQQDTGTQIKVILGDQDVGDRFMLKILYDPVYKSFLFVTIGGESRCPIEEGTTAREKISMSVTPFTKPVLDGETMTFEIRATNQGTVASGFNFVADYRDNPTGVGLRVANGYAGGNYVRNVEAGETVRFFVKLTRGPIEYVNPAVRVLTYSKCEMSGYPAKSIAPSFGDMIISILAKEGRSTRTSVLLSNTPDGKVAWVQKCPPIHIVGSHEVIRINFANKDALIPITVRSPLTPIHGSLAKMKSSNNSRLEKVVLQYINSMDRAQSTWKDGKDKDGKVLDLTSARIAENEYGYSTVQWNTKDLQDGTYKIRVATFCDTIQGAPEEFSEFSSDKITVHVDRTPPKLARAPALYMDSNQPIRLQFQELLSCNNTLDMVELFVQRDGSSVQVDTKDLVTVCERDTLVISFRQGFPMESVYGFDSKLVVRNVQDVVGNVMLGSAEYSLVFTGQGVQLEGKVNVFKLALPDEQFDCEHFKRNKTAIQDMVLAGTPLRYSSDQIDISDTKCVQCSAEDTAALCISGKVEFSSNLNGGRSLLETSSLFQVLPTLENPETCRLNEDLVDASGGVAVLALFCLFLILLRKKK</sequence>
<evidence type="ECO:0000313" key="3">
    <source>
        <dbReference type="EMBL" id="CAD9699027.1"/>
    </source>
</evidence>
<feature type="chain" id="PRO_5031103444" description="Fibronectin type-III domain-containing protein" evidence="2">
    <location>
        <begin position="19"/>
        <end position="1575"/>
    </location>
</feature>
<name>A0A7S2SFZ6_9STRA</name>
<dbReference type="EMBL" id="HBHK01021638">
    <property type="protein sequence ID" value="CAD9699027.1"/>
    <property type="molecule type" value="Transcribed_RNA"/>
</dbReference>
<feature type="signal peptide" evidence="2">
    <location>
        <begin position="1"/>
        <end position="18"/>
    </location>
</feature>
<evidence type="ECO:0000256" key="1">
    <source>
        <dbReference type="SAM" id="Phobius"/>
    </source>
</evidence>
<keyword evidence="2" id="KW-0732">Signal</keyword>
<keyword evidence="1" id="KW-0812">Transmembrane</keyword>
<reference evidence="3" key="1">
    <citation type="submission" date="2021-01" db="EMBL/GenBank/DDBJ databases">
        <authorList>
            <person name="Corre E."/>
            <person name="Pelletier E."/>
            <person name="Niang G."/>
            <person name="Scheremetjew M."/>
            <person name="Finn R."/>
            <person name="Kale V."/>
            <person name="Holt S."/>
            <person name="Cochrane G."/>
            <person name="Meng A."/>
            <person name="Brown T."/>
            <person name="Cohen L."/>
        </authorList>
    </citation>
    <scope>NUCLEOTIDE SEQUENCE</scope>
    <source>
        <strain evidence="3">NY070348D</strain>
    </source>
</reference>
<organism evidence="3">
    <name type="scientific">Mucochytrium quahogii</name>
    <dbReference type="NCBI Taxonomy" id="96639"/>
    <lineage>
        <taxon>Eukaryota</taxon>
        <taxon>Sar</taxon>
        <taxon>Stramenopiles</taxon>
        <taxon>Bigyra</taxon>
        <taxon>Labyrinthulomycetes</taxon>
        <taxon>Thraustochytrida</taxon>
        <taxon>Thraustochytriidae</taxon>
        <taxon>Mucochytrium</taxon>
    </lineage>
</organism>
<protein>
    <recommendedName>
        <fullName evidence="4">Fibronectin type-III domain-containing protein</fullName>
    </recommendedName>
</protein>
<proteinExistence type="predicted"/>
<feature type="transmembrane region" description="Helical" evidence="1">
    <location>
        <begin position="1551"/>
        <end position="1571"/>
    </location>
</feature>
<gene>
    <name evidence="3" type="ORF">QSP1433_LOCUS13770</name>
</gene>
<keyword evidence="1" id="KW-0472">Membrane</keyword>
<evidence type="ECO:0008006" key="4">
    <source>
        <dbReference type="Google" id="ProtNLM"/>
    </source>
</evidence>